<feature type="domain" description="Cation/H+ exchanger transmembrane" evidence="9">
    <location>
        <begin position="18"/>
        <end position="380"/>
    </location>
</feature>
<keyword evidence="4 8" id="KW-0812">Transmembrane</keyword>
<comment type="subcellular location">
    <subcellularLocation>
        <location evidence="1">Membrane</location>
        <topology evidence="1">Multi-pass membrane protein</topology>
    </subcellularLocation>
</comment>
<evidence type="ECO:0000313" key="11">
    <source>
        <dbReference type="Proteomes" id="UP000650616"/>
    </source>
</evidence>
<dbReference type="InterPro" id="IPR006153">
    <property type="entry name" value="Cation/H_exchanger_TM"/>
</dbReference>
<evidence type="ECO:0000256" key="2">
    <source>
        <dbReference type="ARBA" id="ARBA00022448"/>
    </source>
</evidence>
<evidence type="ECO:0000256" key="4">
    <source>
        <dbReference type="ARBA" id="ARBA00022692"/>
    </source>
</evidence>
<feature type="transmembrane region" description="Helical" evidence="8">
    <location>
        <begin position="296"/>
        <end position="321"/>
    </location>
</feature>
<feature type="transmembrane region" description="Helical" evidence="8">
    <location>
        <begin position="143"/>
        <end position="166"/>
    </location>
</feature>
<sequence>MQTDGTNELGILVTLAFIIFASPYFSRILRIPIAPIEITLGAVVGYFGFIGENEIFKLISEVGFFFLMFLAGMEIDLRMLINADRKILKLGMIYISLLYIFSAILTFSFNLTPLFIIIIPLMAVGMIFTLFKEYGKDREWLNLSMLIAAIGELVSIVLLTFAAAYLQFGAGLELWVTISYLIIFLVLSVLGFKFLNVLFWWYPSIKLLLMPHYDKDEKDIRLSIAVFFVMIALMVYLHLEVAFGAFIAGMFITTFFDHKKDLPHKLASFGFGFLVPTFFVYIGSTFKLNNLFIPEVINNAAFIVVSMIGCRLLASLVFLNILKLKNTVLYALSHSMPLTLLIAVATIAYKTGNIDKNFYSSFILASLTQAIISLISIKILINIKPKFKKDR</sequence>
<comment type="caution">
    <text evidence="10">The sequence shown here is derived from an EMBL/GenBank/DDBJ whole genome shotgun (WGS) entry which is preliminary data.</text>
</comment>
<evidence type="ECO:0000256" key="1">
    <source>
        <dbReference type="ARBA" id="ARBA00004141"/>
    </source>
</evidence>
<feature type="transmembrane region" description="Helical" evidence="8">
    <location>
        <begin position="87"/>
        <end position="107"/>
    </location>
</feature>
<dbReference type="RefSeq" id="WP_170015888.1">
    <property type="nucleotide sequence ID" value="NZ_CP012545.1"/>
</dbReference>
<evidence type="ECO:0000256" key="5">
    <source>
        <dbReference type="ARBA" id="ARBA00022989"/>
    </source>
</evidence>
<feature type="transmembrane region" description="Helical" evidence="8">
    <location>
        <begin position="113"/>
        <end position="131"/>
    </location>
</feature>
<proteinExistence type="predicted"/>
<feature type="transmembrane region" description="Helical" evidence="8">
    <location>
        <begin position="220"/>
        <end position="237"/>
    </location>
</feature>
<dbReference type="Gene3D" id="1.20.1530.20">
    <property type="match status" value="1"/>
</dbReference>
<keyword evidence="2" id="KW-0813">Transport</keyword>
<dbReference type="PANTHER" id="PTHR43562">
    <property type="entry name" value="NAPA-TYPE SODIUM/HYDROGEN ANTIPORTER"/>
    <property type="match status" value="1"/>
</dbReference>
<evidence type="ECO:0000313" key="10">
    <source>
        <dbReference type="EMBL" id="MBE3607863.1"/>
    </source>
</evidence>
<feature type="transmembrane region" description="Helical" evidence="8">
    <location>
        <begin position="6"/>
        <end position="25"/>
    </location>
</feature>
<keyword evidence="7 8" id="KW-0472">Membrane</keyword>
<dbReference type="AlphaFoldDB" id="A0AAW3ZX56"/>
<evidence type="ECO:0000256" key="6">
    <source>
        <dbReference type="ARBA" id="ARBA00023065"/>
    </source>
</evidence>
<feature type="transmembrane region" description="Helical" evidence="8">
    <location>
        <begin position="32"/>
        <end position="49"/>
    </location>
</feature>
<keyword evidence="6" id="KW-0406">Ion transport</keyword>
<keyword evidence="3" id="KW-0050">Antiport</keyword>
<feature type="transmembrane region" description="Helical" evidence="8">
    <location>
        <begin position="266"/>
        <end position="284"/>
    </location>
</feature>
<dbReference type="GO" id="GO:1902600">
    <property type="term" value="P:proton transmembrane transport"/>
    <property type="evidence" value="ECO:0007669"/>
    <property type="project" value="InterPro"/>
</dbReference>
<dbReference type="EMBL" id="LIWG01000003">
    <property type="protein sequence ID" value="MBE3607863.1"/>
    <property type="molecule type" value="Genomic_DNA"/>
</dbReference>
<name>A0AAW3ZX56_9BACT</name>
<evidence type="ECO:0000256" key="7">
    <source>
        <dbReference type="ARBA" id="ARBA00023136"/>
    </source>
</evidence>
<gene>
    <name evidence="10" type="ORF">CCAL9337_03845</name>
</gene>
<accession>A0AAW3ZX56</accession>
<feature type="transmembrane region" description="Helical" evidence="8">
    <location>
        <begin position="178"/>
        <end position="199"/>
    </location>
</feature>
<evidence type="ECO:0000256" key="3">
    <source>
        <dbReference type="ARBA" id="ARBA00022449"/>
    </source>
</evidence>
<dbReference type="Pfam" id="PF00999">
    <property type="entry name" value="Na_H_Exchanger"/>
    <property type="match status" value="1"/>
</dbReference>
<keyword evidence="11" id="KW-1185">Reference proteome</keyword>
<dbReference type="InterPro" id="IPR038770">
    <property type="entry name" value="Na+/solute_symporter_sf"/>
</dbReference>
<dbReference type="PANTHER" id="PTHR43562:SF1">
    <property type="entry name" value="NA(+)_H(+) ANTIPORTER YJBQ-RELATED"/>
    <property type="match status" value="1"/>
</dbReference>
<dbReference type="Proteomes" id="UP000650616">
    <property type="component" value="Unassembled WGS sequence"/>
</dbReference>
<evidence type="ECO:0000256" key="8">
    <source>
        <dbReference type="SAM" id="Phobius"/>
    </source>
</evidence>
<feature type="transmembrane region" description="Helical" evidence="8">
    <location>
        <begin position="55"/>
        <end position="75"/>
    </location>
</feature>
<feature type="transmembrane region" description="Helical" evidence="8">
    <location>
        <begin position="361"/>
        <end position="381"/>
    </location>
</feature>
<keyword evidence="5 8" id="KW-1133">Transmembrane helix</keyword>
<dbReference type="GO" id="GO:0016020">
    <property type="term" value="C:membrane"/>
    <property type="evidence" value="ECO:0007669"/>
    <property type="project" value="UniProtKB-SubCell"/>
</dbReference>
<dbReference type="GO" id="GO:0015297">
    <property type="term" value="F:antiporter activity"/>
    <property type="evidence" value="ECO:0007669"/>
    <property type="project" value="UniProtKB-KW"/>
</dbReference>
<organism evidence="10 11">
    <name type="scientific">Campylobacter californiensis</name>
    <dbReference type="NCBI Taxonomy" id="1032243"/>
    <lineage>
        <taxon>Bacteria</taxon>
        <taxon>Pseudomonadati</taxon>
        <taxon>Campylobacterota</taxon>
        <taxon>Epsilonproteobacteria</taxon>
        <taxon>Campylobacterales</taxon>
        <taxon>Campylobacteraceae</taxon>
        <taxon>Campylobacter</taxon>
    </lineage>
</organism>
<feature type="transmembrane region" description="Helical" evidence="8">
    <location>
        <begin position="328"/>
        <end position="349"/>
    </location>
</feature>
<protein>
    <submittedName>
        <fullName evidence="10">Cation:proton antiporter</fullName>
    </submittedName>
</protein>
<reference evidence="10 11" key="1">
    <citation type="submission" date="2015-08" db="EMBL/GenBank/DDBJ databases">
        <title>Comparative genomics of the Campylobacter concisus group.</title>
        <authorList>
            <person name="Yee E."/>
            <person name="Chapman M.H."/>
            <person name="Huynh S."/>
            <person name="Bono J.L."/>
            <person name="On S.L."/>
            <person name="St Leger J."/>
            <person name="Foster G."/>
            <person name="Parker C.T."/>
            <person name="Miller W.G."/>
        </authorList>
    </citation>
    <scope>NUCLEOTIDE SEQUENCE [LARGE SCALE GENOMIC DNA]</scope>
    <source>
        <strain evidence="10 11">RM9337</strain>
    </source>
</reference>
<evidence type="ECO:0000259" key="9">
    <source>
        <dbReference type="Pfam" id="PF00999"/>
    </source>
</evidence>